<dbReference type="OrthoDB" id="426865at2759"/>
<evidence type="ECO:0000259" key="3">
    <source>
        <dbReference type="PROSITE" id="PS50172"/>
    </source>
</evidence>
<feature type="region of interest" description="Disordered" evidence="2">
    <location>
        <begin position="236"/>
        <end position="304"/>
    </location>
</feature>
<feature type="compositionally biased region" description="Low complexity" evidence="2">
    <location>
        <begin position="448"/>
        <end position="462"/>
    </location>
</feature>
<name>A0A4Q2D5R7_9AGAR</name>
<feature type="compositionally biased region" description="Polar residues" evidence="2">
    <location>
        <begin position="428"/>
        <end position="441"/>
    </location>
</feature>
<sequence>MSTSSHPPTQNAPQIFLNPNGTPLSVFTQAEGIIGRPRIAKLLKKGGAIISKDPKDADVVLVNDQTPMGKQFIRVWSRDGNKVVLRYEWVAACVEAKGILREDNEWGGFVTVDDGLPIDDIEDPSEPEQKSPLPTPRQSPVHPPTPTPQPSHGKPSPSGSKQLAPSGTLNGSQPHQTQPFIQPRAQTGNGANNSPAKVVSGTPVVPEGTFLMALADVLAHNPSPDLQAQGAQLQNLMPTYTPPPTMGDVDMEKRARADRPVSAKAWGKQPEGSSVSSRKSSFSQPPPSSLRSSESSPAYNPLFTKRRTGAPMKFFVQVGYPRRAELVTSIKKNGGTIEASLVDANFVVLFANVGKNTKDYQNYLQSAVSAGVPAVRGQFIHDCIDQGKILDYKYYTFDPPSKKVKAKGKRVASPSSSSDSEDEPLSQKLKQSKSVTTSQPTKRAKRVSTPSTSQPTPTLKPSLPRPSPKQLPKPAMAPTTKQAFKYTADELQAAVAIAFEVCKKSPGASEHEIAVEVHKKIPHHTLNSWKTYMGQTKRTEFMEARKKGSIAYRKEKARQEVQQKVQQLKAEQEEEQQMNHPIRTDEQDVETFSDFLAFHGGDQLSGENQAAAFEALSKMAPQRTPAGWEQFWGRYNVQITERYHPKAAEQMEREQTAADDMYIDEDIPGEDGIPRK</sequence>
<evidence type="ECO:0000313" key="5">
    <source>
        <dbReference type="Proteomes" id="UP000290288"/>
    </source>
</evidence>
<dbReference type="Gene3D" id="3.40.50.10190">
    <property type="entry name" value="BRCT domain"/>
    <property type="match status" value="1"/>
</dbReference>
<evidence type="ECO:0000256" key="1">
    <source>
        <dbReference type="SAM" id="Coils"/>
    </source>
</evidence>
<organism evidence="4 5">
    <name type="scientific">Candolleomyces aberdarensis</name>
    <dbReference type="NCBI Taxonomy" id="2316362"/>
    <lineage>
        <taxon>Eukaryota</taxon>
        <taxon>Fungi</taxon>
        <taxon>Dikarya</taxon>
        <taxon>Basidiomycota</taxon>
        <taxon>Agaricomycotina</taxon>
        <taxon>Agaricomycetes</taxon>
        <taxon>Agaricomycetidae</taxon>
        <taxon>Agaricales</taxon>
        <taxon>Agaricineae</taxon>
        <taxon>Psathyrellaceae</taxon>
        <taxon>Candolleomyces</taxon>
    </lineage>
</organism>
<proteinExistence type="predicted"/>
<dbReference type="Proteomes" id="UP000290288">
    <property type="component" value="Unassembled WGS sequence"/>
</dbReference>
<dbReference type="InterPro" id="IPR036420">
    <property type="entry name" value="BRCT_dom_sf"/>
</dbReference>
<feature type="compositionally biased region" description="Low complexity" evidence="2">
    <location>
        <begin position="150"/>
        <end position="162"/>
    </location>
</feature>
<feature type="compositionally biased region" description="Pro residues" evidence="2">
    <location>
        <begin position="133"/>
        <end position="149"/>
    </location>
</feature>
<dbReference type="PROSITE" id="PS50172">
    <property type="entry name" value="BRCT"/>
    <property type="match status" value="2"/>
</dbReference>
<dbReference type="STRING" id="2316362.A0A4Q2D5R7"/>
<comment type="caution">
    <text evidence="4">The sequence shown here is derived from an EMBL/GenBank/DDBJ whole genome shotgun (WGS) entry which is preliminary data.</text>
</comment>
<feature type="coiled-coil region" evidence="1">
    <location>
        <begin position="551"/>
        <end position="578"/>
    </location>
</feature>
<feature type="compositionally biased region" description="Acidic residues" evidence="2">
    <location>
        <begin position="116"/>
        <end position="126"/>
    </location>
</feature>
<feature type="domain" description="BRCT" evidence="3">
    <location>
        <begin position="36"/>
        <end position="104"/>
    </location>
</feature>
<evidence type="ECO:0000256" key="2">
    <source>
        <dbReference type="SAM" id="MobiDB-lite"/>
    </source>
</evidence>
<dbReference type="SUPFAM" id="SSF52113">
    <property type="entry name" value="BRCT domain"/>
    <property type="match status" value="2"/>
</dbReference>
<evidence type="ECO:0000313" key="4">
    <source>
        <dbReference type="EMBL" id="RXW13714.1"/>
    </source>
</evidence>
<keyword evidence="5" id="KW-1185">Reference proteome</keyword>
<feature type="compositionally biased region" description="Polar residues" evidence="2">
    <location>
        <begin position="163"/>
        <end position="195"/>
    </location>
</feature>
<dbReference type="Pfam" id="PF16589">
    <property type="entry name" value="BRCT_2"/>
    <property type="match status" value="1"/>
</dbReference>
<feature type="region of interest" description="Disordered" evidence="2">
    <location>
        <begin position="405"/>
        <end position="478"/>
    </location>
</feature>
<dbReference type="EMBL" id="SDEE01000848">
    <property type="protein sequence ID" value="RXW13714.1"/>
    <property type="molecule type" value="Genomic_DNA"/>
</dbReference>
<feature type="compositionally biased region" description="Basic and acidic residues" evidence="2">
    <location>
        <begin position="250"/>
        <end position="261"/>
    </location>
</feature>
<protein>
    <recommendedName>
        <fullName evidence="3">BRCT domain-containing protein</fullName>
    </recommendedName>
</protein>
<dbReference type="AlphaFoldDB" id="A0A4Q2D5R7"/>
<reference evidence="4 5" key="1">
    <citation type="submission" date="2019-01" db="EMBL/GenBank/DDBJ databases">
        <title>Draft genome sequence of Psathyrella aberdarensis IHI B618.</title>
        <authorList>
            <person name="Buettner E."/>
            <person name="Kellner H."/>
        </authorList>
    </citation>
    <scope>NUCLEOTIDE SEQUENCE [LARGE SCALE GENOMIC DNA]</scope>
    <source>
        <strain evidence="4 5">IHI B618</strain>
    </source>
</reference>
<feature type="compositionally biased region" description="Low complexity" evidence="2">
    <location>
        <begin position="273"/>
        <end position="297"/>
    </location>
</feature>
<accession>A0A4Q2D5R7</accession>
<feature type="domain" description="BRCT" evidence="3">
    <location>
        <begin position="322"/>
        <end position="397"/>
    </location>
</feature>
<keyword evidence="1" id="KW-0175">Coiled coil</keyword>
<feature type="region of interest" description="Disordered" evidence="2">
    <location>
        <begin position="108"/>
        <end position="200"/>
    </location>
</feature>
<dbReference type="InterPro" id="IPR001357">
    <property type="entry name" value="BRCT_dom"/>
</dbReference>
<feature type="region of interest" description="Disordered" evidence="2">
    <location>
        <begin position="648"/>
        <end position="676"/>
    </location>
</feature>
<gene>
    <name evidence="4" type="ORF">EST38_g12136</name>
</gene>